<feature type="signal peptide" evidence="14">
    <location>
        <begin position="1"/>
        <end position="27"/>
    </location>
</feature>
<evidence type="ECO:0000256" key="6">
    <source>
        <dbReference type="ARBA" id="ARBA00023004"/>
    </source>
</evidence>
<dbReference type="InterPro" id="IPR000531">
    <property type="entry name" value="Beta-barrel_TonB"/>
</dbReference>
<dbReference type="InterPro" id="IPR036942">
    <property type="entry name" value="Beta-barrel_TonB_sf"/>
</dbReference>
<keyword evidence="9 11" id="KW-0472">Membrane</keyword>
<evidence type="ECO:0000256" key="7">
    <source>
        <dbReference type="ARBA" id="ARBA00023065"/>
    </source>
</evidence>
<evidence type="ECO:0000256" key="12">
    <source>
        <dbReference type="RuleBase" id="RU003357"/>
    </source>
</evidence>
<dbReference type="EMBL" id="JACXLD010000005">
    <property type="protein sequence ID" value="MBD2859449.1"/>
    <property type="molecule type" value="Genomic_DNA"/>
</dbReference>
<dbReference type="PANTHER" id="PTHR32552:SF81">
    <property type="entry name" value="TONB-DEPENDENT OUTER MEMBRANE RECEPTOR"/>
    <property type="match status" value="1"/>
</dbReference>
<dbReference type="Gene3D" id="2.40.170.20">
    <property type="entry name" value="TonB-dependent receptor, beta-barrel domain"/>
    <property type="match status" value="2"/>
</dbReference>
<feature type="chain" id="PRO_5036973469" evidence="14">
    <location>
        <begin position="28"/>
        <end position="833"/>
    </location>
</feature>
<dbReference type="AlphaFoldDB" id="A0A927C2A8"/>
<keyword evidence="6" id="KW-0408">Iron</keyword>
<comment type="subcellular location">
    <subcellularLocation>
        <location evidence="1 11">Cell outer membrane</location>
        <topology evidence="1 11">Multi-pass membrane protein</topology>
    </subcellularLocation>
</comment>
<keyword evidence="4" id="KW-0410">Iron transport</keyword>
<dbReference type="InterPro" id="IPR012910">
    <property type="entry name" value="Plug_dom"/>
</dbReference>
<proteinExistence type="inferred from homology"/>
<organism evidence="17 18">
    <name type="scientific">Spongiibacter pelagi</name>
    <dbReference type="NCBI Taxonomy" id="2760804"/>
    <lineage>
        <taxon>Bacteria</taxon>
        <taxon>Pseudomonadati</taxon>
        <taxon>Pseudomonadota</taxon>
        <taxon>Gammaproteobacteria</taxon>
        <taxon>Cellvibrionales</taxon>
        <taxon>Spongiibacteraceae</taxon>
        <taxon>Spongiibacter</taxon>
    </lineage>
</organism>
<evidence type="ECO:0000256" key="3">
    <source>
        <dbReference type="ARBA" id="ARBA00022452"/>
    </source>
</evidence>
<keyword evidence="2 11" id="KW-0813">Transport</keyword>
<sequence>MKSTAGIRSWRKAALAAAIAGFCISEAAAQGLEEVVVTAQRRSASVQDTPVAITGLGSDSLEKLGFESANDIGAQVPNMQVSGPYGEVQPIFSIRGVSMSDYSSNQASPIGVYTDEAYLPATFSHGMSFFDVERLEVLRGPQGTLYGKNTTGGAINIITNTPQIGDDWAGKLKVGGGSYGMETAEGAVGGTLIDNTLAARVAFKYKRDDGYFENTLGGPDLAQTDFFAARIALNWQITDSLGAVLKYTRGRNDSYATPPRNEPRTDIRGMENLNPTAPYPTNSGYMDYTGYDRNSRNLSFWQTEDNRALDNESNLNVEFDLAILTMSYDADNFQIVSVTSYNDADYTQLANTDGSPLRLLEIDWHTDTQTFSQDLRFVSDFGGMFSIVAGAYIAQEETWLNNKYSLFEDLVDFRTALAKPAAAGQAPFILDFGVLDQRQETVKDSAALYTQMRFDFTGNFGMDLGIRYTEDKSTQPYLNISRLGYDGTPRGTFVPGNTGYDQAFVPLSLPAGVAGGDINSILAFLADPGPYLTQITQNGLPGFTDGPYTMDSAKELEATEKEFTGKLGLDYRFNDALMVYGSYSKGYRAGSFNGGIYYSERPLETSYASPEYIDAYELGFKTDLLDNSLRINGAFFFYEYTDQQFINVVGISNFLENAGGSEIMGFEAEVWWAATDDLVVQLGVGIIESEYTELELRNIETLDDNNDTVDLTGNELISAPPLNVSLSFDYDIYKNDYGYLSVNANANFQDDQWFSAYNDAAGHEFIRQDAYWIYNARMSWYANDETWSAAVWVKNLTEEEYDTYAINLQASFGFDYYSQGAPRTWGAEVTYNF</sequence>
<evidence type="ECO:0000256" key="13">
    <source>
        <dbReference type="SAM" id="MobiDB-lite"/>
    </source>
</evidence>
<evidence type="ECO:0000256" key="8">
    <source>
        <dbReference type="ARBA" id="ARBA00023077"/>
    </source>
</evidence>
<evidence type="ECO:0000256" key="9">
    <source>
        <dbReference type="ARBA" id="ARBA00023136"/>
    </source>
</evidence>
<keyword evidence="5 11" id="KW-0812">Transmembrane</keyword>
<feature type="region of interest" description="Disordered" evidence="13">
    <location>
        <begin position="254"/>
        <end position="281"/>
    </location>
</feature>
<dbReference type="Pfam" id="PF00593">
    <property type="entry name" value="TonB_dep_Rec_b-barrel"/>
    <property type="match status" value="1"/>
</dbReference>
<evidence type="ECO:0000256" key="14">
    <source>
        <dbReference type="SAM" id="SignalP"/>
    </source>
</evidence>
<accession>A0A927C2A8</accession>
<dbReference type="InterPro" id="IPR039426">
    <property type="entry name" value="TonB-dep_rcpt-like"/>
</dbReference>
<evidence type="ECO:0000259" key="16">
    <source>
        <dbReference type="Pfam" id="PF07715"/>
    </source>
</evidence>
<evidence type="ECO:0000256" key="11">
    <source>
        <dbReference type="PROSITE-ProRule" id="PRU01360"/>
    </source>
</evidence>
<evidence type="ECO:0000256" key="4">
    <source>
        <dbReference type="ARBA" id="ARBA00022496"/>
    </source>
</evidence>
<gene>
    <name evidence="17" type="ORF">IB286_10580</name>
</gene>
<dbReference type="PANTHER" id="PTHR32552">
    <property type="entry name" value="FERRICHROME IRON RECEPTOR-RELATED"/>
    <property type="match status" value="1"/>
</dbReference>
<keyword evidence="10 11" id="KW-0998">Cell outer membrane</keyword>
<dbReference type="PROSITE" id="PS52016">
    <property type="entry name" value="TONB_DEPENDENT_REC_3"/>
    <property type="match status" value="1"/>
</dbReference>
<evidence type="ECO:0000256" key="2">
    <source>
        <dbReference type="ARBA" id="ARBA00022448"/>
    </source>
</evidence>
<dbReference type="GO" id="GO:0009279">
    <property type="term" value="C:cell outer membrane"/>
    <property type="evidence" value="ECO:0007669"/>
    <property type="project" value="UniProtKB-SubCell"/>
</dbReference>
<keyword evidence="18" id="KW-1185">Reference proteome</keyword>
<dbReference type="Pfam" id="PF07715">
    <property type="entry name" value="Plug"/>
    <property type="match status" value="1"/>
</dbReference>
<comment type="caution">
    <text evidence="17">The sequence shown here is derived from an EMBL/GenBank/DDBJ whole genome shotgun (WGS) entry which is preliminary data.</text>
</comment>
<keyword evidence="14" id="KW-0732">Signal</keyword>
<evidence type="ECO:0000256" key="10">
    <source>
        <dbReference type="ARBA" id="ARBA00023237"/>
    </source>
</evidence>
<evidence type="ECO:0000259" key="15">
    <source>
        <dbReference type="Pfam" id="PF00593"/>
    </source>
</evidence>
<dbReference type="RefSeq" id="WP_190765305.1">
    <property type="nucleotide sequence ID" value="NZ_JACXLD010000005.1"/>
</dbReference>
<evidence type="ECO:0000313" key="18">
    <source>
        <dbReference type="Proteomes" id="UP000610558"/>
    </source>
</evidence>
<protein>
    <submittedName>
        <fullName evidence="17">TonB-dependent receptor</fullName>
    </submittedName>
</protein>
<comment type="similarity">
    <text evidence="11 12">Belongs to the TonB-dependent receptor family.</text>
</comment>
<keyword evidence="7" id="KW-0406">Ion transport</keyword>
<evidence type="ECO:0000256" key="1">
    <source>
        <dbReference type="ARBA" id="ARBA00004571"/>
    </source>
</evidence>
<dbReference type="Proteomes" id="UP000610558">
    <property type="component" value="Unassembled WGS sequence"/>
</dbReference>
<feature type="domain" description="TonB-dependent receptor-like beta-barrel" evidence="15">
    <location>
        <begin position="274"/>
        <end position="796"/>
    </location>
</feature>
<evidence type="ECO:0000313" key="17">
    <source>
        <dbReference type="EMBL" id="MBD2859449.1"/>
    </source>
</evidence>
<reference evidence="17" key="1">
    <citation type="submission" date="2020-09" db="EMBL/GenBank/DDBJ databases">
        <authorList>
            <person name="Yoon J.-W."/>
        </authorList>
    </citation>
    <scope>NUCLEOTIDE SEQUENCE</scope>
    <source>
        <strain evidence="17">KMU-158</strain>
    </source>
</reference>
<name>A0A927C2A8_9GAMM</name>
<dbReference type="SUPFAM" id="SSF56935">
    <property type="entry name" value="Porins"/>
    <property type="match status" value="1"/>
</dbReference>
<keyword evidence="8 12" id="KW-0798">TonB box</keyword>
<feature type="domain" description="TonB-dependent receptor plug" evidence="16">
    <location>
        <begin position="46"/>
        <end position="154"/>
    </location>
</feature>
<keyword evidence="17" id="KW-0675">Receptor</keyword>
<keyword evidence="3 11" id="KW-1134">Transmembrane beta strand</keyword>
<dbReference type="GO" id="GO:0006826">
    <property type="term" value="P:iron ion transport"/>
    <property type="evidence" value="ECO:0007669"/>
    <property type="project" value="UniProtKB-KW"/>
</dbReference>
<evidence type="ECO:0000256" key="5">
    <source>
        <dbReference type="ARBA" id="ARBA00022692"/>
    </source>
</evidence>